<keyword evidence="2 12" id="KW-0813">Transport</keyword>
<sequence length="713" mass="80459">MKNIYILLLFLVGNLVVAQQSKSNDTTTNTIEEVFVTANKTETKKAEMPVAIHKLSKKTIEETKATSMYELVNKVPGAIMVNLGNEQHSMAIRQPMTTNSYFLYLEDGLPIRPLGIFNHNALLEINQFNLQNIEVVKGPTSSIYGPDAIGGSINLISVNPNLHPSFKIGLQADQFGYRNIAASGSSTFGKFGVHIAGLYADQKDSWMTYSDYKKANINAKLVYQFNNKTKLIGTIFNGNYYSDMFGTVNEKAFLDRNYTSQTDFTYRKSEALRTKLTFEKDWNSTSKTSITTYFRDNKLGQNPAYGIKWATGQTTAKGEINSNNFKSYGALIQQIQNINIIKTEAVAGFLYDYSPITYFSNQINLKANLDAGGQTVSNYENLGENGVKLADYDSEVKNVAAYIQTKTKLNHDLILTFGMRHDIMDLSYNNYINNSNGNQKYESTTFKGGLNFIINKNVGYYINYSEGFTPPGVTSIFRLKPGTGGNTGIPADFYYNLKPALFRNYEIGGYANLITNKLTIDYAFYLLNGKNELLNIRQADNSFDYQSAGQTRHKGVEFSLNYYHSKQFQFRIGGTAAQHTFVKFDVSAKPTDALKNLDGFEMPSAPKWSGNSEITYRPNWFPNFRIAVECQYVSSFFQNQVNTVKYEGYTIFNSRLGYKWKNIEVFTNVLNTTDKLYAYNVTRANAANAKATYTVAAPRTFMFGFQYCFDLKK</sequence>
<dbReference type="PROSITE" id="PS52016">
    <property type="entry name" value="TONB_DEPENDENT_REC_3"/>
    <property type="match status" value="1"/>
</dbReference>
<dbReference type="InterPro" id="IPR036942">
    <property type="entry name" value="Beta-barrel_TonB_sf"/>
</dbReference>
<keyword evidence="9 13" id="KW-0798">TonB box</keyword>
<comment type="similarity">
    <text evidence="12 13">Belongs to the TonB-dependent receptor family.</text>
</comment>
<protein>
    <submittedName>
        <fullName evidence="17">Outer membrane receptor proteins, mostly Fe transport</fullName>
    </submittedName>
</protein>
<dbReference type="PANTHER" id="PTHR32552">
    <property type="entry name" value="FERRICHROME IRON RECEPTOR-RELATED"/>
    <property type="match status" value="1"/>
</dbReference>
<dbReference type="Gene3D" id="2.170.130.10">
    <property type="entry name" value="TonB-dependent receptor, plug domain"/>
    <property type="match status" value="1"/>
</dbReference>
<keyword evidence="5 12" id="KW-0812">Transmembrane</keyword>
<dbReference type="SUPFAM" id="SSF56935">
    <property type="entry name" value="Porins"/>
    <property type="match status" value="1"/>
</dbReference>
<dbReference type="GO" id="GO:0015344">
    <property type="term" value="F:siderophore uptake transmembrane transporter activity"/>
    <property type="evidence" value="ECO:0007669"/>
    <property type="project" value="TreeGrafter"/>
</dbReference>
<evidence type="ECO:0000256" key="7">
    <source>
        <dbReference type="ARBA" id="ARBA00023004"/>
    </source>
</evidence>
<evidence type="ECO:0000256" key="6">
    <source>
        <dbReference type="ARBA" id="ARBA00022729"/>
    </source>
</evidence>
<feature type="domain" description="TonB-dependent receptor plug" evidence="16">
    <location>
        <begin position="45"/>
        <end position="151"/>
    </location>
</feature>
<evidence type="ECO:0000256" key="11">
    <source>
        <dbReference type="ARBA" id="ARBA00023237"/>
    </source>
</evidence>
<dbReference type="OrthoDB" id="9782587at2"/>
<dbReference type="RefSeq" id="WP_091315878.1">
    <property type="nucleotide sequence ID" value="NZ_CBCSJU010000004.1"/>
</dbReference>
<proteinExistence type="inferred from homology"/>
<feature type="signal peptide" evidence="14">
    <location>
        <begin position="1"/>
        <end position="18"/>
    </location>
</feature>
<dbReference type="Pfam" id="PF00593">
    <property type="entry name" value="TonB_dep_Rec_b-barrel"/>
    <property type="match status" value="1"/>
</dbReference>
<keyword evidence="6 14" id="KW-0732">Signal</keyword>
<dbReference type="AlphaFoldDB" id="A0A1H6Y1K1"/>
<feature type="domain" description="TonB-dependent receptor-like beta-barrel" evidence="15">
    <location>
        <begin position="226"/>
        <end position="671"/>
    </location>
</feature>
<evidence type="ECO:0000256" key="2">
    <source>
        <dbReference type="ARBA" id="ARBA00022448"/>
    </source>
</evidence>
<evidence type="ECO:0000256" key="14">
    <source>
        <dbReference type="SAM" id="SignalP"/>
    </source>
</evidence>
<keyword evidence="10 12" id="KW-0472">Membrane</keyword>
<feature type="chain" id="PRO_5011674327" evidence="14">
    <location>
        <begin position="19"/>
        <end position="713"/>
    </location>
</feature>
<evidence type="ECO:0000259" key="16">
    <source>
        <dbReference type="Pfam" id="PF07715"/>
    </source>
</evidence>
<evidence type="ECO:0000256" key="4">
    <source>
        <dbReference type="ARBA" id="ARBA00022496"/>
    </source>
</evidence>
<organism evidence="17 18">
    <name type="scientific">Flavobacterium terrigena</name>
    <dbReference type="NCBI Taxonomy" id="402734"/>
    <lineage>
        <taxon>Bacteria</taxon>
        <taxon>Pseudomonadati</taxon>
        <taxon>Bacteroidota</taxon>
        <taxon>Flavobacteriia</taxon>
        <taxon>Flavobacteriales</taxon>
        <taxon>Flavobacteriaceae</taxon>
        <taxon>Flavobacterium</taxon>
    </lineage>
</organism>
<evidence type="ECO:0000256" key="10">
    <source>
        <dbReference type="ARBA" id="ARBA00023136"/>
    </source>
</evidence>
<evidence type="ECO:0000256" key="1">
    <source>
        <dbReference type="ARBA" id="ARBA00004571"/>
    </source>
</evidence>
<evidence type="ECO:0000256" key="8">
    <source>
        <dbReference type="ARBA" id="ARBA00023065"/>
    </source>
</evidence>
<name>A0A1H6Y1K1_9FLAO</name>
<dbReference type="EMBL" id="FNYA01000011">
    <property type="protein sequence ID" value="SEJ35183.1"/>
    <property type="molecule type" value="Genomic_DNA"/>
</dbReference>
<dbReference type="PANTHER" id="PTHR32552:SF68">
    <property type="entry name" value="FERRICHROME OUTER MEMBRANE TRANSPORTER_PHAGE RECEPTOR"/>
    <property type="match status" value="1"/>
</dbReference>
<keyword evidence="11 12" id="KW-0998">Cell outer membrane</keyword>
<keyword evidence="17" id="KW-0675">Receptor</keyword>
<comment type="subcellular location">
    <subcellularLocation>
        <location evidence="1 12">Cell outer membrane</location>
        <topology evidence="1 12">Multi-pass membrane protein</topology>
    </subcellularLocation>
</comment>
<keyword evidence="7" id="KW-0408">Iron</keyword>
<evidence type="ECO:0000259" key="15">
    <source>
        <dbReference type="Pfam" id="PF00593"/>
    </source>
</evidence>
<keyword evidence="18" id="KW-1185">Reference proteome</keyword>
<dbReference type="InterPro" id="IPR012910">
    <property type="entry name" value="Plug_dom"/>
</dbReference>
<dbReference type="InterPro" id="IPR039426">
    <property type="entry name" value="TonB-dep_rcpt-like"/>
</dbReference>
<keyword evidence="3 12" id="KW-1134">Transmembrane beta strand</keyword>
<evidence type="ECO:0000313" key="17">
    <source>
        <dbReference type="EMBL" id="SEJ35183.1"/>
    </source>
</evidence>
<dbReference type="InterPro" id="IPR000531">
    <property type="entry name" value="Beta-barrel_TonB"/>
</dbReference>
<dbReference type="Gene3D" id="2.40.170.20">
    <property type="entry name" value="TonB-dependent receptor, beta-barrel domain"/>
    <property type="match status" value="1"/>
</dbReference>
<evidence type="ECO:0000256" key="3">
    <source>
        <dbReference type="ARBA" id="ARBA00022452"/>
    </source>
</evidence>
<accession>A0A1H6Y1K1</accession>
<keyword evidence="8" id="KW-0406">Ion transport</keyword>
<dbReference type="Pfam" id="PF07715">
    <property type="entry name" value="Plug"/>
    <property type="match status" value="1"/>
</dbReference>
<evidence type="ECO:0000256" key="9">
    <source>
        <dbReference type="ARBA" id="ARBA00023077"/>
    </source>
</evidence>
<evidence type="ECO:0000256" key="12">
    <source>
        <dbReference type="PROSITE-ProRule" id="PRU01360"/>
    </source>
</evidence>
<dbReference type="STRING" id="402734.SAMN05660918_0099"/>
<evidence type="ECO:0000313" key="18">
    <source>
        <dbReference type="Proteomes" id="UP000199702"/>
    </source>
</evidence>
<dbReference type="GO" id="GO:0009279">
    <property type="term" value="C:cell outer membrane"/>
    <property type="evidence" value="ECO:0007669"/>
    <property type="project" value="UniProtKB-SubCell"/>
</dbReference>
<gene>
    <name evidence="17" type="ORF">SAMN05660918_0099</name>
</gene>
<dbReference type="InterPro" id="IPR037066">
    <property type="entry name" value="Plug_dom_sf"/>
</dbReference>
<dbReference type="Proteomes" id="UP000199702">
    <property type="component" value="Unassembled WGS sequence"/>
</dbReference>
<evidence type="ECO:0000256" key="13">
    <source>
        <dbReference type="RuleBase" id="RU003357"/>
    </source>
</evidence>
<keyword evidence="4" id="KW-0410">Iron transport</keyword>
<evidence type="ECO:0000256" key="5">
    <source>
        <dbReference type="ARBA" id="ARBA00022692"/>
    </source>
</evidence>
<reference evidence="18" key="1">
    <citation type="submission" date="2016-10" db="EMBL/GenBank/DDBJ databases">
        <authorList>
            <person name="Varghese N."/>
            <person name="Submissions S."/>
        </authorList>
    </citation>
    <scope>NUCLEOTIDE SEQUENCE [LARGE SCALE GENOMIC DNA]</scope>
    <source>
        <strain evidence="18">DSM 17934</strain>
    </source>
</reference>